<dbReference type="FunFam" id="2.60.120.920:FF:000004">
    <property type="entry name" value="Butyrophilin subfamily 1 member A1"/>
    <property type="match status" value="1"/>
</dbReference>
<dbReference type="PANTHER" id="PTHR24103">
    <property type="entry name" value="E3 UBIQUITIN-PROTEIN LIGASE TRIM"/>
    <property type="match status" value="1"/>
</dbReference>
<comment type="caution">
    <text evidence="2">The sequence shown here is derived from an EMBL/GenBank/DDBJ whole genome shotgun (WGS) entry which is preliminary data.</text>
</comment>
<organism evidence="2 3">
    <name type="scientific">Cirrhinus mrigala</name>
    <name type="common">Mrigala</name>
    <dbReference type="NCBI Taxonomy" id="683832"/>
    <lineage>
        <taxon>Eukaryota</taxon>
        <taxon>Metazoa</taxon>
        <taxon>Chordata</taxon>
        <taxon>Craniata</taxon>
        <taxon>Vertebrata</taxon>
        <taxon>Euteleostomi</taxon>
        <taxon>Actinopterygii</taxon>
        <taxon>Neopterygii</taxon>
        <taxon>Teleostei</taxon>
        <taxon>Ostariophysi</taxon>
        <taxon>Cypriniformes</taxon>
        <taxon>Cyprinidae</taxon>
        <taxon>Labeoninae</taxon>
        <taxon>Labeonini</taxon>
        <taxon>Cirrhinus</taxon>
    </lineage>
</organism>
<dbReference type="InterPro" id="IPR043136">
    <property type="entry name" value="B30.2/SPRY_sf"/>
</dbReference>
<dbReference type="InterPro" id="IPR003879">
    <property type="entry name" value="Butyrophylin_SPRY"/>
</dbReference>
<evidence type="ECO:0000259" key="1">
    <source>
        <dbReference type="PROSITE" id="PS50188"/>
    </source>
</evidence>
<proteinExistence type="predicted"/>
<dbReference type="AlphaFoldDB" id="A0ABD0REC1"/>
<keyword evidence="3" id="KW-1185">Reference proteome</keyword>
<evidence type="ECO:0000313" key="3">
    <source>
        <dbReference type="Proteomes" id="UP001529510"/>
    </source>
</evidence>
<dbReference type="SMART" id="SM00449">
    <property type="entry name" value="SPRY"/>
    <property type="match status" value="1"/>
</dbReference>
<dbReference type="EMBL" id="JAMKFB020000003">
    <property type="protein sequence ID" value="KAL0196716.1"/>
    <property type="molecule type" value="Genomic_DNA"/>
</dbReference>
<dbReference type="Pfam" id="PF00622">
    <property type="entry name" value="SPRY"/>
    <property type="match status" value="1"/>
</dbReference>
<dbReference type="Proteomes" id="UP001529510">
    <property type="component" value="Unassembled WGS sequence"/>
</dbReference>
<dbReference type="InterPro" id="IPR013320">
    <property type="entry name" value="ConA-like_dom_sf"/>
</dbReference>
<dbReference type="PRINTS" id="PR01407">
    <property type="entry name" value="BUTYPHLNCDUF"/>
</dbReference>
<dbReference type="CDD" id="cd13733">
    <property type="entry name" value="SPRY_PRY_C-I_1"/>
    <property type="match status" value="1"/>
</dbReference>
<dbReference type="SUPFAM" id="SSF49899">
    <property type="entry name" value="Concanavalin A-like lectins/glucanases"/>
    <property type="match status" value="1"/>
</dbReference>
<name>A0ABD0REC1_CIRMR</name>
<reference evidence="2 3" key="1">
    <citation type="submission" date="2024-05" db="EMBL/GenBank/DDBJ databases">
        <title>Genome sequencing and assembly of Indian major carp, Cirrhinus mrigala (Hamilton, 1822).</title>
        <authorList>
            <person name="Mohindra V."/>
            <person name="Chowdhury L.M."/>
            <person name="Lal K."/>
            <person name="Jena J.K."/>
        </authorList>
    </citation>
    <scope>NUCLEOTIDE SEQUENCE [LARGE SCALE GENOMIC DNA]</scope>
    <source>
        <strain evidence="2">CM1030</strain>
        <tissue evidence="2">Blood</tissue>
    </source>
</reference>
<dbReference type="Gene3D" id="2.60.120.920">
    <property type="match status" value="1"/>
</dbReference>
<gene>
    <name evidence="2" type="ORF">M9458_005256</name>
</gene>
<dbReference type="InterPro" id="IPR003877">
    <property type="entry name" value="SPRY_dom"/>
</dbReference>
<protein>
    <recommendedName>
        <fullName evidence="1">B30.2/SPRY domain-containing protein</fullName>
    </recommendedName>
</protein>
<feature type="domain" description="B30.2/SPRY" evidence="1">
    <location>
        <begin position="1"/>
        <end position="149"/>
    </location>
</feature>
<evidence type="ECO:0000313" key="2">
    <source>
        <dbReference type="EMBL" id="KAL0196716.1"/>
    </source>
</evidence>
<dbReference type="PROSITE" id="PS50188">
    <property type="entry name" value="B302_SPRY"/>
    <property type="match status" value="1"/>
</dbReference>
<sequence length="149" mass="17045">MKGVDGNKDRFDEDLGVLGKDGFSSGCFYFEVQVKGQTQWHLGVIRESVNRKGLISLSPENGYWTVGLRYGEYRARDSPDYSFSLSVNPRRVGVFVDYEKGLVCFNDVESMCHIHSFTDQSFNEKLCPFVCLGYRWNVNPTPLIICDDY</sequence>
<dbReference type="InterPro" id="IPR001870">
    <property type="entry name" value="B30.2/SPRY"/>
</dbReference>
<dbReference type="InterPro" id="IPR050143">
    <property type="entry name" value="TRIM/RBCC"/>
</dbReference>
<accession>A0ABD0REC1</accession>